<feature type="transmembrane region" description="Helical" evidence="1">
    <location>
        <begin position="12"/>
        <end position="32"/>
    </location>
</feature>
<keyword evidence="3" id="KW-1185">Reference proteome</keyword>
<protein>
    <submittedName>
        <fullName evidence="2">Uncharacterized protein</fullName>
    </submittedName>
</protein>
<comment type="caution">
    <text evidence="2">The sequence shown here is derived from an EMBL/GenBank/DDBJ whole genome shotgun (WGS) entry which is preliminary data.</text>
</comment>
<gene>
    <name evidence="2" type="ORF">C7212DRAFT_321616</name>
</gene>
<keyword evidence="1" id="KW-0472">Membrane</keyword>
<evidence type="ECO:0000313" key="3">
    <source>
        <dbReference type="Proteomes" id="UP000246991"/>
    </source>
</evidence>
<feature type="non-terminal residue" evidence="2">
    <location>
        <position position="1"/>
    </location>
</feature>
<keyword evidence="1" id="KW-1133">Transmembrane helix</keyword>
<dbReference type="EMBL" id="PYWC01000041">
    <property type="protein sequence ID" value="PWW75861.1"/>
    <property type="molecule type" value="Genomic_DNA"/>
</dbReference>
<keyword evidence="1" id="KW-0812">Transmembrane</keyword>
<name>A0A317SS06_9PEZI</name>
<proteinExistence type="predicted"/>
<dbReference type="AlphaFoldDB" id="A0A317SS06"/>
<evidence type="ECO:0000256" key="1">
    <source>
        <dbReference type="SAM" id="Phobius"/>
    </source>
</evidence>
<sequence>CTTNVIPHFNELHLLRVNSIAITGTGTLFGLFPPPRKIRLMSPQSSLSHSFAMILDAPLP</sequence>
<evidence type="ECO:0000313" key="2">
    <source>
        <dbReference type="EMBL" id="PWW75861.1"/>
    </source>
</evidence>
<dbReference type="Proteomes" id="UP000246991">
    <property type="component" value="Unassembled WGS sequence"/>
</dbReference>
<accession>A0A317SS06</accession>
<organism evidence="2 3">
    <name type="scientific">Tuber magnatum</name>
    <name type="common">white Piedmont truffle</name>
    <dbReference type="NCBI Taxonomy" id="42249"/>
    <lineage>
        <taxon>Eukaryota</taxon>
        <taxon>Fungi</taxon>
        <taxon>Dikarya</taxon>
        <taxon>Ascomycota</taxon>
        <taxon>Pezizomycotina</taxon>
        <taxon>Pezizomycetes</taxon>
        <taxon>Pezizales</taxon>
        <taxon>Tuberaceae</taxon>
        <taxon>Tuber</taxon>
    </lineage>
</organism>
<reference evidence="2 3" key="1">
    <citation type="submission" date="2018-03" db="EMBL/GenBank/DDBJ databases">
        <title>Genomes of Pezizomycetes fungi and the evolution of truffles.</title>
        <authorList>
            <person name="Murat C."/>
            <person name="Payen T."/>
            <person name="Noel B."/>
            <person name="Kuo A."/>
            <person name="Martin F.M."/>
        </authorList>
    </citation>
    <scope>NUCLEOTIDE SEQUENCE [LARGE SCALE GENOMIC DNA]</scope>
    <source>
        <strain evidence="2">091103-1</strain>
    </source>
</reference>